<feature type="domain" description="Transferrin-binding protein B C-lobe/N-lobe beta-barrel" evidence="2">
    <location>
        <begin position="72"/>
        <end position="155"/>
    </location>
</feature>
<dbReference type="RefSeq" id="WP_193079680.1">
    <property type="nucleotide sequence ID" value="NZ_CP045201.1"/>
</dbReference>
<dbReference type="KEGG" id="pshq:F3W81_13600"/>
<feature type="region of interest" description="Disordered" evidence="1">
    <location>
        <begin position="132"/>
        <end position="156"/>
    </location>
</feature>
<protein>
    <recommendedName>
        <fullName evidence="2">Transferrin-binding protein B C-lobe/N-lobe beta-barrel domain-containing protein</fullName>
    </recommendedName>
</protein>
<reference evidence="3 4" key="1">
    <citation type="submission" date="2019-10" db="EMBL/GenBank/DDBJ databases">
        <title>Pseudopuniceibacterium sp. HQ09 islated from Antarctica.</title>
        <authorList>
            <person name="Liao L."/>
            <person name="Su S."/>
            <person name="Chen B."/>
            <person name="Yu Y."/>
        </authorList>
    </citation>
    <scope>NUCLEOTIDE SEQUENCE [LARGE SCALE GENOMIC DNA]</scope>
    <source>
        <strain evidence="3 4">HQ09</strain>
    </source>
</reference>
<dbReference type="InterPro" id="IPR001677">
    <property type="entry name" value="TbpB_B_D"/>
</dbReference>
<dbReference type="Proteomes" id="UP000594118">
    <property type="component" value="Chromosome"/>
</dbReference>
<dbReference type="InterPro" id="IPR011250">
    <property type="entry name" value="OMP/PagP_B-barrel"/>
</dbReference>
<organism evidence="3 4">
    <name type="scientific">Pseudooceanicola spongiae</name>
    <dbReference type="NCBI Taxonomy" id="2613965"/>
    <lineage>
        <taxon>Bacteria</taxon>
        <taxon>Pseudomonadati</taxon>
        <taxon>Pseudomonadota</taxon>
        <taxon>Alphaproteobacteria</taxon>
        <taxon>Rhodobacterales</taxon>
        <taxon>Paracoccaceae</taxon>
        <taxon>Pseudooceanicola</taxon>
    </lineage>
</organism>
<dbReference type="Pfam" id="PF01298">
    <property type="entry name" value="TbpB_B_D"/>
    <property type="match status" value="1"/>
</dbReference>
<dbReference type="AlphaFoldDB" id="A0A7L9WMY5"/>
<proteinExistence type="predicted"/>
<sequence length="156" mass="15565">MTYKLYPALALCVLAGGGGMTTAPWDGETGSGQEQPATFVLTNAAGKGVASGLMTSNAGVPSAISSKIYVHTDFSTLTLESYDTILAVPETGNIAATPGLNFKGSVSGTAFSVPLDGNILHGSASGAFYGPKAEEPGGTFQTSGSGYDDIGAFGAD</sequence>
<dbReference type="Gene3D" id="2.40.160.90">
    <property type="match status" value="1"/>
</dbReference>
<keyword evidence="4" id="KW-1185">Reference proteome</keyword>
<name>A0A7L9WMY5_9RHOB</name>
<evidence type="ECO:0000256" key="1">
    <source>
        <dbReference type="SAM" id="MobiDB-lite"/>
    </source>
</evidence>
<evidence type="ECO:0000313" key="4">
    <source>
        <dbReference type="Proteomes" id="UP000594118"/>
    </source>
</evidence>
<gene>
    <name evidence="3" type="ORF">F3W81_13600</name>
</gene>
<accession>A0A7L9WMY5</accession>
<evidence type="ECO:0000259" key="2">
    <source>
        <dbReference type="Pfam" id="PF01298"/>
    </source>
</evidence>
<dbReference type="EMBL" id="CP045201">
    <property type="protein sequence ID" value="QOL81765.1"/>
    <property type="molecule type" value="Genomic_DNA"/>
</dbReference>
<evidence type="ECO:0000313" key="3">
    <source>
        <dbReference type="EMBL" id="QOL81765.1"/>
    </source>
</evidence>
<dbReference type="SUPFAM" id="SSF56925">
    <property type="entry name" value="OMPA-like"/>
    <property type="match status" value="1"/>
</dbReference>